<keyword evidence="2" id="KW-1185">Reference proteome</keyword>
<evidence type="ECO:0008006" key="3">
    <source>
        <dbReference type="Google" id="ProtNLM"/>
    </source>
</evidence>
<dbReference type="EMBL" id="AP024480">
    <property type="protein sequence ID" value="BCS82412.1"/>
    <property type="molecule type" value="Genomic_DNA"/>
</dbReference>
<reference evidence="1 2" key="1">
    <citation type="submission" date="2021-02" db="EMBL/GenBank/DDBJ databases">
        <title>Nitrogen-fixing ability and nitrogen fixation related genes of thermophilic fermentative bacteria in the genus Caldicellulosiruptor.</title>
        <authorList>
            <person name="Chen Y."/>
            <person name="Nishihara A."/>
            <person name="Haruta S."/>
        </authorList>
    </citation>
    <scope>NUCLEOTIDE SEQUENCE [LARGE SCALE GENOMIC DNA]</scope>
    <source>
        <strain evidence="1 2">YA01</strain>
    </source>
</reference>
<accession>A0ABN6ECL2</accession>
<evidence type="ECO:0000313" key="1">
    <source>
        <dbReference type="EMBL" id="BCS82412.1"/>
    </source>
</evidence>
<protein>
    <recommendedName>
        <fullName evidence="3">DUF559 domain-containing protein</fullName>
    </recommendedName>
</protein>
<gene>
    <name evidence="1" type="ORF">CaldiYA01_23720</name>
</gene>
<proteinExistence type="predicted"/>
<organism evidence="1 2">
    <name type="scientific">Caldicellulosiruptor diazotrophicus</name>
    <dbReference type="NCBI Taxonomy" id="2806205"/>
    <lineage>
        <taxon>Bacteria</taxon>
        <taxon>Bacillati</taxon>
        <taxon>Bacillota</taxon>
        <taxon>Bacillota incertae sedis</taxon>
        <taxon>Caldicellulosiruptorales</taxon>
        <taxon>Caldicellulosiruptoraceae</taxon>
        <taxon>Caldicellulosiruptor</taxon>
    </lineage>
</organism>
<name>A0ABN6ECL2_9FIRM</name>
<dbReference type="Proteomes" id="UP000663623">
    <property type="component" value="Chromosome"/>
</dbReference>
<sequence>MREKDGSIKLDKKAILKAEANQKELMTQLGFYEYEKISLEDNSNNWLVEKILDYLKKTKQGNLL</sequence>
<evidence type="ECO:0000313" key="2">
    <source>
        <dbReference type="Proteomes" id="UP000663623"/>
    </source>
</evidence>